<dbReference type="GO" id="GO:0008716">
    <property type="term" value="F:D-alanine-D-alanine ligase activity"/>
    <property type="evidence" value="ECO:0007669"/>
    <property type="project" value="InterPro"/>
</dbReference>
<feature type="domain" description="Post-SET" evidence="6">
    <location>
        <begin position="450"/>
        <end position="466"/>
    </location>
</feature>
<dbReference type="EMBL" id="MT418680">
    <property type="protein sequence ID" value="QKF94757.1"/>
    <property type="molecule type" value="Genomic_DNA"/>
</dbReference>
<dbReference type="InterPro" id="IPR011761">
    <property type="entry name" value="ATP-grasp"/>
</dbReference>
<evidence type="ECO:0000256" key="3">
    <source>
        <dbReference type="ARBA" id="ARBA00022679"/>
    </source>
</evidence>
<dbReference type="Pfam" id="PF00856">
    <property type="entry name" value="SET"/>
    <property type="match status" value="1"/>
</dbReference>
<dbReference type="Gene3D" id="3.30.470.20">
    <property type="entry name" value="ATP-grasp fold, B domain"/>
    <property type="match status" value="1"/>
</dbReference>
<dbReference type="SUPFAM" id="SSF56059">
    <property type="entry name" value="Glutathione synthetase ATP-binding domain-like"/>
    <property type="match status" value="1"/>
</dbReference>
<protein>
    <submittedName>
        <fullName evidence="8">D-alanine-D-alanine ligase</fullName>
    </submittedName>
</protein>
<dbReference type="GO" id="GO:0005524">
    <property type="term" value="F:ATP binding"/>
    <property type="evidence" value="ECO:0007669"/>
    <property type="project" value="InterPro"/>
</dbReference>
<keyword evidence="4" id="KW-0949">S-adenosyl-L-methionine</keyword>
<sequence>MKICVLNSSYEKSNSPFATLDPYSNPEFYYEGIKHSHTFHQAYINKATASQQIRDLVKEGFDVFINLCDGAFDEDRAGKEVVELLEFYGQAYTGADLKFYEPSRATQKMIAYYHGVRTPVFGFAYNDLDIMEISNSLKYPVIVKHYNGYSSIGMTKKSRCETVDEMIFETRRMIQQYGGALIEEFIEGREFTALVCENSDDPSNPIAFDPIECIFSNGETFKHFDLKWVNYDSIQWVRCNDVELNNKIKEMAKKMFVGLDGVGYGRLDIRVDQNNEPYYLEINPNCGIFYPKSCEGSADFILLNDSVMGHVGFIEHIMKCAITRKNNRVKKTEIRFKPNKGYGMYALRDILEGEVVHQYEEKPTYIVSKNHVERNWNDPLKKQWFKQYAYPITETTYCIWSPNPEEWLQLNHSCDPNVWLDGLNIVARRSIKKNEQISIEYATFCTDMMEEFVCHCGSKQCRGVIKGSDYMLPSIRETYNEHVTDYVKSKW</sequence>
<organism evidence="8 9">
    <name type="scientific">Fadolivirus FV1/VV64</name>
    <dbReference type="NCBI Taxonomy" id="3070911"/>
    <lineage>
        <taxon>Viruses</taxon>
        <taxon>Varidnaviria</taxon>
        <taxon>Bamfordvirae</taxon>
        <taxon>Nucleocytoviricota</taxon>
        <taxon>Megaviricetes</taxon>
        <taxon>Imitervirales</taxon>
        <taxon>Mimiviridae</taxon>
        <taxon>Klosneuvirinae</taxon>
        <taxon>Fadolivirus</taxon>
        <taxon>Fadolivirus algeromassiliense</taxon>
    </lineage>
</organism>
<evidence type="ECO:0000256" key="2">
    <source>
        <dbReference type="ARBA" id="ARBA00022598"/>
    </source>
</evidence>
<dbReference type="PROSITE" id="PS50868">
    <property type="entry name" value="POST_SET"/>
    <property type="match status" value="1"/>
</dbReference>
<dbReference type="PANTHER" id="PTHR23132">
    <property type="entry name" value="D-ALANINE--D-ALANINE LIGASE"/>
    <property type="match status" value="1"/>
</dbReference>
<feature type="domain" description="SET" evidence="5">
    <location>
        <begin position="330"/>
        <end position="442"/>
    </location>
</feature>
<feature type="domain" description="ATP-grasp" evidence="7">
    <location>
        <begin position="108"/>
        <end position="308"/>
    </location>
</feature>
<dbReference type="PROSITE" id="PS50975">
    <property type="entry name" value="ATP_GRASP"/>
    <property type="match status" value="1"/>
</dbReference>
<evidence type="ECO:0000256" key="1">
    <source>
        <dbReference type="ARBA" id="ARBA00010871"/>
    </source>
</evidence>
<accession>A0A7D3V979</accession>
<dbReference type="PROSITE" id="PS50280">
    <property type="entry name" value="SET"/>
    <property type="match status" value="1"/>
</dbReference>
<dbReference type="InterPro" id="IPR011095">
    <property type="entry name" value="Dala_Dala_lig_C"/>
</dbReference>
<keyword evidence="3" id="KW-0808">Transferase</keyword>
<dbReference type="Gene3D" id="2.170.270.10">
    <property type="entry name" value="SET domain"/>
    <property type="match status" value="1"/>
</dbReference>
<comment type="similarity">
    <text evidence="1">Belongs to the D-alanine--D-alanine ligase family.</text>
</comment>
<proteinExistence type="inferred from homology"/>
<dbReference type="InterPro" id="IPR001214">
    <property type="entry name" value="SET_dom"/>
</dbReference>
<dbReference type="GO" id="GO:0016740">
    <property type="term" value="F:transferase activity"/>
    <property type="evidence" value="ECO:0007669"/>
    <property type="project" value="UniProtKB-KW"/>
</dbReference>
<dbReference type="PANTHER" id="PTHR23132:SF23">
    <property type="entry name" value="D-ALANINE--D-ALANINE LIGASE B"/>
    <property type="match status" value="1"/>
</dbReference>
<dbReference type="InterPro" id="IPR046341">
    <property type="entry name" value="SET_dom_sf"/>
</dbReference>
<evidence type="ECO:0000259" key="5">
    <source>
        <dbReference type="PROSITE" id="PS50280"/>
    </source>
</evidence>
<evidence type="ECO:0000313" key="9">
    <source>
        <dbReference type="Proteomes" id="UP001162001"/>
    </source>
</evidence>
<keyword evidence="2 8" id="KW-0436">Ligase</keyword>
<gene>
    <name evidence="8" type="ORF">Fadolivirus_1_1299</name>
</gene>
<dbReference type="Proteomes" id="UP001162001">
    <property type="component" value="Segment"/>
</dbReference>
<evidence type="ECO:0000259" key="6">
    <source>
        <dbReference type="PROSITE" id="PS50868"/>
    </source>
</evidence>
<reference evidence="8 9" key="1">
    <citation type="submission" date="2020-04" db="EMBL/GenBank/DDBJ databases">
        <title>Advantages and limits of metagenomic assembly and binning of a giant virus.</title>
        <authorList>
            <person name="Schulz F."/>
            <person name="Andreani J."/>
            <person name="Francis R."/>
            <person name="Boudjemaa H."/>
            <person name="Bou Khalil J.Y."/>
            <person name="Lee J."/>
            <person name="La Scola B."/>
            <person name="Woyke T."/>
        </authorList>
    </citation>
    <scope>NUCLEOTIDE SEQUENCE [LARGE SCALE GENOMIC DNA]</scope>
    <source>
        <strain evidence="8 9">FV1/VV64</strain>
    </source>
</reference>
<name>A0A7D3V979_9VIRU</name>
<dbReference type="InterPro" id="IPR003616">
    <property type="entry name" value="Post-SET_dom"/>
</dbReference>
<evidence type="ECO:0000313" key="8">
    <source>
        <dbReference type="EMBL" id="QKF94757.1"/>
    </source>
</evidence>
<dbReference type="SUPFAM" id="SSF82199">
    <property type="entry name" value="SET domain"/>
    <property type="match status" value="1"/>
</dbReference>
<evidence type="ECO:0000259" key="7">
    <source>
        <dbReference type="PROSITE" id="PS50975"/>
    </source>
</evidence>
<dbReference type="Pfam" id="PF07478">
    <property type="entry name" value="Dala_Dala_lig_C"/>
    <property type="match status" value="1"/>
</dbReference>
<keyword evidence="9" id="KW-1185">Reference proteome</keyword>
<evidence type="ECO:0000256" key="4">
    <source>
        <dbReference type="ARBA" id="ARBA00022691"/>
    </source>
</evidence>
<dbReference type="GO" id="GO:0046872">
    <property type="term" value="F:metal ion binding"/>
    <property type="evidence" value="ECO:0007669"/>
    <property type="project" value="InterPro"/>
</dbReference>